<evidence type="ECO:0000256" key="9">
    <source>
        <dbReference type="ARBA" id="ARBA00023004"/>
    </source>
</evidence>
<dbReference type="RefSeq" id="WP_184148577.1">
    <property type="nucleotide sequence ID" value="NZ_JACHFM010000002.1"/>
</dbReference>
<keyword evidence="10" id="KW-0472">Membrane</keyword>
<protein>
    <submittedName>
        <fullName evidence="13">Cytochrome c</fullName>
    </submittedName>
</protein>
<organism evidence="13 14">
    <name type="scientific">Amaricoccus macauensis</name>
    <dbReference type="NCBI Taxonomy" id="57001"/>
    <lineage>
        <taxon>Bacteria</taxon>
        <taxon>Pseudomonadati</taxon>
        <taxon>Pseudomonadota</taxon>
        <taxon>Alphaproteobacteria</taxon>
        <taxon>Rhodobacterales</taxon>
        <taxon>Paracoccaceae</taxon>
        <taxon>Amaricoccus</taxon>
    </lineage>
</organism>
<dbReference type="Pfam" id="PF00034">
    <property type="entry name" value="Cytochrom_C"/>
    <property type="match status" value="1"/>
</dbReference>
<evidence type="ECO:0000256" key="5">
    <source>
        <dbReference type="ARBA" id="ARBA00022692"/>
    </source>
</evidence>
<evidence type="ECO:0000313" key="14">
    <source>
        <dbReference type="Proteomes" id="UP000549457"/>
    </source>
</evidence>
<dbReference type="GO" id="GO:0020037">
    <property type="term" value="F:heme binding"/>
    <property type="evidence" value="ECO:0007669"/>
    <property type="project" value="InterPro"/>
</dbReference>
<keyword evidence="7" id="KW-0249">Electron transport</keyword>
<proteinExistence type="predicted"/>
<accession>A0A840SNJ4</accession>
<keyword evidence="4 11" id="KW-0349">Heme</keyword>
<evidence type="ECO:0000256" key="11">
    <source>
        <dbReference type="PROSITE-ProRule" id="PRU00433"/>
    </source>
</evidence>
<dbReference type="GO" id="GO:0009055">
    <property type="term" value="F:electron transfer activity"/>
    <property type="evidence" value="ECO:0007669"/>
    <property type="project" value="InterPro"/>
</dbReference>
<dbReference type="GO" id="GO:0005886">
    <property type="term" value="C:plasma membrane"/>
    <property type="evidence" value="ECO:0007669"/>
    <property type="project" value="UniProtKB-SubCell"/>
</dbReference>
<evidence type="ECO:0000256" key="2">
    <source>
        <dbReference type="ARBA" id="ARBA00022448"/>
    </source>
</evidence>
<dbReference type="InterPro" id="IPR002327">
    <property type="entry name" value="Cyt_c_1A/1B"/>
</dbReference>
<keyword evidence="8" id="KW-1133">Transmembrane helix</keyword>
<evidence type="ECO:0000313" key="13">
    <source>
        <dbReference type="EMBL" id="MBB5222165.1"/>
    </source>
</evidence>
<reference evidence="13 14" key="1">
    <citation type="submission" date="2020-08" db="EMBL/GenBank/DDBJ databases">
        <title>Genomic Encyclopedia of Type Strains, Phase IV (KMG-IV): sequencing the most valuable type-strain genomes for metagenomic binning, comparative biology and taxonomic classification.</title>
        <authorList>
            <person name="Goeker M."/>
        </authorList>
    </citation>
    <scope>NUCLEOTIDE SEQUENCE [LARGE SCALE GENOMIC DNA]</scope>
    <source>
        <strain evidence="13 14">DSM 101730</strain>
    </source>
</reference>
<name>A0A840SNJ4_9RHOB</name>
<dbReference type="FunFam" id="1.10.760.10:FF:000026">
    <property type="entry name" value="Cytochrome C, membrane-bound"/>
    <property type="match status" value="1"/>
</dbReference>
<dbReference type="InterPro" id="IPR009056">
    <property type="entry name" value="Cyt_c-like_dom"/>
</dbReference>
<evidence type="ECO:0000256" key="1">
    <source>
        <dbReference type="ARBA" id="ARBA00004162"/>
    </source>
</evidence>
<evidence type="ECO:0000256" key="6">
    <source>
        <dbReference type="ARBA" id="ARBA00022723"/>
    </source>
</evidence>
<dbReference type="Gene3D" id="1.10.760.10">
    <property type="entry name" value="Cytochrome c-like domain"/>
    <property type="match status" value="1"/>
</dbReference>
<comment type="caution">
    <text evidence="13">The sequence shown here is derived from an EMBL/GenBank/DDBJ whole genome shotgun (WGS) entry which is preliminary data.</text>
</comment>
<keyword evidence="9 11" id="KW-0408">Iron</keyword>
<keyword evidence="3" id="KW-1003">Cell membrane</keyword>
<evidence type="ECO:0000259" key="12">
    <source>
        <dbReference type="PROSITE" id="PS51007"/>
    </source>
</evidence>
<evidence type="ECO:0000256" key="4">
    <source>
        <dbReference type="ARBA" id="ARBA00022617"/>
    </source>
</evidence>
<keyword evidence="2" id="KW-0813">Transport</keyword>
<gene>
    <name evidence="13" type="ORF">HNP73_002101</name>
</gene>
<dbReference type="SUPFAM" id="SSF46626">
    <property type="entry name" value="Cytochrome c"/>
    <property type="match status" value="1"/>
</dbReference>
<feature type="domain" description="Cytochrome c" evidence="12">
    <location>
        <begin position="66"/>
        <end position="164"/>
    </location>
</feature>
<dbReference type="InterPro" id="IPR036909">
    <property type="entry name" value="Cyt_c-like_dom_sf"/>
</dbReference>
<evidence type="ECO:0000256" key="8">
    <source>
        <dbReference type="ARBA" id="ARBA00022989"/>
    </source>
</evidence>
<sequence length="165" mass="17245">MNTMEITKFVGAICGSLLVFLLIHMAAGAIFHVGTDATSFVVPVEAAEGDGGGAEQVDVAALVAAADVAKGEAVFKKCAACHKIDNTNAVGPHLNGVVGRPIGSLGDFTYSDAMKSHGDDWTPDNLFHFLANPKKFTPGTKMSFAGLPKDEDRANVIAYLEAHAQ</sequence>
<dbReference type="Proteomes" id="UP000549457">
    <property type="component" value="Unassembled WGS sequence"/>
</dbReference>
<evidence type="ECO:0000256" key="3">
    <source>
        <dbReference type="ARBA" id="ARBA00022475"/>
    </source>
</evidence>
<evidence type="ECO:0000256" key="10">
    <source>
        <dbReference type="ARBA" id="ARBA00023136"/>
    </source>
</evidence>
<comment type="subcellular location">
    <subcellularLocation>
        <location evidence="1">Cell membrane</location>
        <topology evidence="1">Single-pass membrane protein</topology>
    </subcellularLocation>
</comment>
<dbReference type="GO" id="GO:0046872">
    <property type="term" value="F:metal ion binding"/>
    <property type="evidence" value="ECO:0007669"/>
    <property type="project" value="UniProtKB-KW"/>
</dbReference>
<dbReference type="PROSITE" id="PS51007">
    <property type="entry name" value="CYTC"/>
    <property type="match status" value="1"/>
</dbReference>
<dbReference type="AlphaFoldDB" id="A0A840SNJ4"/>
<keyword evidence="14" id="KW-1185">Reference proteome</keyword>
<keyword evidence="6 11" id="KW-0479">Metal-binding</keyword>
<evidence type="ECO:0000256" key="7">
    <source>
        <dbReference type="ARBA" id="ARBA00022982"/>
    </source>
</evidence>
<keyword evidence="5" id="KW-0812">Transmembrane</keyword>
<dbReference type="PANTHER" id="PTHR11961">
    <property type="entry name" value="CYTOCHROME C"/>
    <property type="match status" value="1"/>
</dbReference>
<dbReference type="PRINTS" id="PR00604">
    <property type="entry name" value="CYTCHRMECIAB"/>
</dbReference>
<dbReference type="EMBL" id="JACHFM010000002">
    <property type="protein sequence ID" value="MBB5222165.1"/>
    <property type="molecule type" value="Genomic_DNA"/>
</dbReference>